<name>A0A5J5CAY3_9PERO</name>
<evidence type="ECO:0000256" key="1">
    <source>
        <dbReference type="SAM" id="MobiDB-lite"/>
    </source>
</evidence>
<protein>
    <submittedName>
        <fullName evidence="2">Uncharacterized protein</fullName>
    </submittedName>
</protein>
<dbReference type="EMBL" id="VOFY01000124">
    <property type="protein sequence ID" value="KAA8578797.1"/>
    <property type="molecule type" value="Genomic_DNA"/>
</dbReference>
<organism evidence="2 3">
    <name type="scientific">Etheostoma spectabile</name>
    <name type="common">orangethroat darter</name>
    <dbReference type="NCBI Taxonomy" id="54343"/>
    <lineage>
        <taxon>Eukaryota</taxon>
        <taxon>Metazoa</taxon>
        <taxon>Chordata</taxon>
        <taxon>Craniata</taxon>
        <taxon>Vertebrata</taxon>
        <taxon>Euteleostomi</taxon>
        <taxon>Actinopterygii</taxon>
        <taxon>Neopterygii</taxon>
        <taxon>Teleostei</taxon>
        <taxon>Neoteleostei</taxon>
        <taxon>Acanthomorphata</taxon>
        <taxon>Eupercaria</taxon>
        <taxon>Perciformes</taxon>
        <taxon>Percoidei</taxon>
        <taxon>Percidae</taxon>
        <taxon>Etheostomatinae</taxon>
        <taxon>Etheostoma</taxon>
    </lineage>
</organism>
<comment type="caution">
    <text evidence="2">The sequence shown here is derived from an EMBL/GenBank/DDBJ whole genome shotgun (WGS) entry which is preliminary data.</text>
</comment>
<reference evidence="2 3" key="1">
    <citation type="submission" date="2019-08" db="EMBL/GenBank/DDBJ databases">
        <title>A chromosome-level genome assembly, high-density linkage maps, and genome scans reveal the genomic architecture of hybrid incompatibilities underlying speciation via character displacement in darters (Percidae: Etheostominae).</title>
        <authorList>
            <person name="Moran R.L."/>
            <person name="Catchen J.M."/>
            <person name="Fuller R.C."/>
        </authorList>
    </citation>
    <scope>NUCLEOTIDE SEQUENCE [LARGE SCALE GENOMIC DNA]</scope>
    <source>
        <strain evidence="2">EspeVRDwgs_2016</strain>
        <tissue evidence="2">Muscle</tissue>
    </source>
</reference>
<accession>A0A5J5CAY3</accession>
<proteinExistence type="predicted"/>
<feature type="compositionally biased region" description="Basic and acidic residues" evidence="1">
    <location>
        <begin position="173"/>
        <end position="182"/>
    </location>
</feature>
<feature type="compositionally biased region" description="Basic and acidic residues" evidence="1">
    <location>
        <begin position="66"/>
        <end position="81"/>
    </location>
</feature>
<feature type="region of interest" description="Disordered" evidence="1">
    <location>
        <begin position="62"/>
        <end position="107"/>
    </location>
</feature>
<evidence type="ECO:0000313" key="3">
    <source>
        <dbReference type="Proteomes" id="UP000327493"/>
    </source>
</evidence>
<sequence length="182" mass="20570">MTRILSLKRLAKLGQTFTNGQTELESSRLAIMGGPTKSKRPKVRSLQGIEGEFVQQTLPWRIPLEAQDKTSKPKQNPERRLGGHSKPSLKGARRIWNQPVSEDSLCPERKRTRVDKMAIKKSSWVSICCARAFQRKSVKAFQSRAIKENICEGPADLPPEAQKEDGNNQNESQSHHIFKEPV</sequence>
<gene>
    <name evidence="2" type="ORF">FQN60_009240</name>
</gene>
<dbReference type="Proteomes" id="UP000327493">
    <property type="component" value="Unassembled WGS sequence"/>
</dbReference>
<feature type="region of interest" description="Disordered" evidence="1">
    <location>
        <begin position="152"/>
        <end position="182"/>
    </location>
</feature>
<evidence type="ECO:0000313" key="2">
    <source>
        <dbReference type="EMBL" id="KAA8578797.1"/>
    </source>
</evidence>
<dbReference type="AlphaFoldDB" id="A0A5J5CAY3"/>
<keyword evidence="3" id="KW-1185">Reference proteome</keyword>